<organism evidence="1 2">
    <name type="scientific">Bhargavaea cecembensis</name>
    <dbReference type="NCBI Taxonomy" id="394098"/>
    <lineage>
        <taxon>Bacteria</taxon>
        <taxon>Bacillati</taxon>
        <taxon>Bacillota</taxon>
        <taxon>Bacilli</taxon>
        <taxon>Bacillales</taxon>
        <taxon>Caryophanaceae</taxon>
        <taxon>Bhargavaea</taxon>
    </lineage>
</organism>
<name>A0A161SQI0_9BACL</name>
<sequence>MAILKYRSNCRFHYTNGTVIFTSASKKFSIRASEQVYLEIHRMLGELADGADQHEIMGRYPHFGKLVDLLEDQGLLYEIDEHLLTQHRDKAYFRIVETEASDVTKALGAISDAKITVSPDFFAGGELSGLLFENGLAIGIAGKNTENDVTILSAGDTRQVNVSASPEGGVAVAGAERRMIRHLGPGKVGSGTVSAELIAPFVFFSVILRVIGKAPEVFSVNEEFEVSRKTLYEPAAGLPEEFRQVSEDPIAALNKLEQFIGRYSSRILSVNGNPEYDDYRQLPLQIMTVQYVDSDDTVRSLYFADMDYGRLASFVSRTAFPEILERAYGSRTDSPRREGENIAAEIPESDTIRQLIKEKEMNLEWTIVGLLPGTYTVRIHDRDADIMADFRMPLEIGQIPVALYTYVSARENGIDAESAGFENMEYAQQFEEVNG</sequence>
<dbReference type="RefSeq" id="WP_063182764.1">
    <property type="nucleotide sequence ID" value="NZ_LQNT01000011.1"/>
</dbReference>
<dbReference type="Proteomes" id="UP000076490">
    <property type="component" value="Unassembled WGS sequence"/>
</dbReference>
<proteinExistence type="predicted"/>
<reference evidence="1 2" key="1">
    <citation type="submission" date="2016-01" db="EMBL/GenBank/DDBJ databases">
        <title>Whole genome sequencing of Bhargavaea cecembensis T14.</title>
        <authorList>
            <person name="Hong K.W."/>
        </authorList>
    </citation>
    <scope>NUCLEOTIDE SEQUENCE [LARGE SCALE GENOMIC DNA]</scope>
    <source>
        <strain evidence="1 2">T14</strain>
    </source>
</reference>
<gene>
    <name evidence="1" type="ORF">AV656_13020</name>
</gene>
<evidence type="ECO:0000313" key="2">
    <source>
        <dbReference type="Proteomes" id="UP000076490"/>
    </source>
</evidence>
<accession>A0A161SQI0</accession>
<comment type="caution">
    <text evidence="1">The sequence shown here is derived from an EMBL/GenBank/DDBJ whole genome shotgun (WGS) entry which is preliminary data.</text>
</comment>
<dbReference type="EMBL" id="LQNT01000011">
    <property type="protein sequence ID" value="KZE37480.1"/>
    <property type="molecule type" value="Genomic_DNA"/>
</dbReference>
<evidence type="ECO:0000313" key="1">
    <source>
        <dbReference type="EMBL" id="KZE37480.1"/>
    </source>
</evidence>
<dbReference type="OrthoDB" id="2445018at2"/>
<protein>
    <submittedName>
        <fullName evidence="1">Uncharacterized protein</fullName>
    </submittedName>
</protein>
<dbReference type="AlphaFoldDB" id="A0A161SQI0"/>